<dbReference type="EMBL" id="VYZN01000065">
    <property type="protein sequence ID" value="KAE9524707.1"/>
    <property type="molecule type" value="Genomic_DNA"/>
</dbReference>
<evidence type="ECO:0000256" key="3">
    <source>
        <dbReference type="ARBA" id="ARBA00006585"/>
    </source>
</evidence>
<feature type="domain" description="Protein MMS22-like N-terminal" evidence="11">
    <location>
        <begin position="334"/>
        <end position="606"/>
    </location>
</feature>
<dbReference type="GO" id="GO:0043596">
    <property type="term" value="C:nuclear replication fork"/>
    <property type="evidence" value="ECO:0007669"/>
    <property type="project" value="TreeGrafter"/>
</dbReference>
<comment type="similarity">
    <text evidence="3">Belongs to the MMS22 family. MMS22L subfamily.</text>
</comment>
<dbReference type="OrthoDB" id="8193282at2759"/>
<keyword evidence="14" id="KW-1185">Reference proteome</keyword>
<evidence type="ECO:0000256" key="4">
    <source>
        <dbReference type="ARBA" id="ARBA00021061"/>
    </source>
</evidence>
<gene>
    <name evidence="13" type="ORF">AGLY_014757</name>
</gene>
<organism evidence="13 14">
    <name type="scientific">Aphis glycines</name>
    <name type="common">Soybean aphid</name>
    <dbReference type="NCBI Taxonomy" id="307491"/>
    <lineage>
        <taxon>Eukaryota</taxon>
        <taxon>Metazoa</taxon>
        <taxon>Ecdysozoa</taxon>
        <taxon>Arthropoda</taxon>
        <taxon>Hexapoda</taxon>
        <taxon>Insecta</taxon>
        <taxon>Pterygota</taxon>
        <taxon>Neoptera</taxon>
        <taxon>Paraneoptera</taxon>
        <taxon>Hemiptera</taxon>
        <taxon>Sternorrhyncha</taxon>
        <taxon>Aphidomorpha</taxon>
        <taxon>Aphidoidea</taxon>
        <taxon>Aphididae</taxon>
        <taxon>Aphidini</taxon>
        <taxon>Aphis</taxon>
        <taxon>Aphis</taxon>
    </lineage>
</organism>
<dbReference type="GO" id="GO:0006325">
    <property type="term" value="P:chromatin organization"/>
    <property type="evidence" value="ECO:0007669"/>
    <property type="project" value="UniProtKB-KW"/>
</dbReference>
<evidence type="ECO:0000259" key="12">
    <source>
        <dbReference type="Pfam" id="PF14911"/>
    </source>
</evidence>
<evidence type="ECO:0000256" key="2">
    <source>
        <dbReference type="ARBA" id="ARBA00004286"/>
    </source>
</evidence>
<dbReference type="Proteomes" id="UP000475862">
    <property type="component" value="Unassembled WGS sequence"/>
</dbReference>
<dbReference type="PANTHER" id="PTHR28547">
    <property type="entry name" value="PROTEIN MMS22-LIKE"/>
    <property type="match status" value="1"/>
</dbReference>
<name>A0A6G0T477_APHGL</name>
<evidence type="ECO:0000256" key="8">
    <source>
        <dbReference type="ARBA" id="ARBA00023204"/>
    </source>
</evidence>
<dbReference type="Pfam" id="PF14910">
    <property type="entry name" value="MMS22L_N"/>
    <property type="match status" value="1"/>
</dbReference>
<dbReference type="InterPro" id="IPR029424">
    <property type="entry name" value="MMS22L_C"/>
</dbReference>
<evidence type="ECO:0000256" key="5">
    <source>
        <dbReference type="ARBA" id="ARBA00022454"/>
    </source>
</evidence>
<reference evidence="13 14" key="1">
    <citation type="submission" date="2019-08" db="EMBL/GenBank/DDBJ databases">
        <title>The genome of the soybean aphid Biotype 1, its phylome, world population structure and adaptation to the North American continent.</title>
        <authorList>
            <person name="Giordano R."/>
            <person name="Donthu R.K."/>
            <person name="Hernandez A.G."/>
            <person name="Wright C.L."/>
            <person name="Zimin A.V."/>
        </authorList>
    </citation>
    <scope>NUCLEOTIDE SEQUENCE [LARGE SCALE GENOMIC DNA]</scope>
    <source>
        <tissue evidence="13">Whole aphids</tissue>
    </source>
</reference>
<feature type="domain" description="MMS22-like C-terminal" evidence="12">
    <location>
        <begin position="722"/>
        <end position="1088"/>
    </location>
</feature>
<keyword evidence="5" id="KW-0158">Chromosome</keyword>
<sequence length="1094" mass="127071">MHLFSAGRDIENDNQSTMSFNCFNCKGRPNISNEQFVMSEQNFNISIMNNDENQSDRYVLFGNSFHKGNSLVYDIPILFKMAKKHLLSLSSVVRDQYKTFRSQDQNNCKPINFSDIRLQISGFLLFLRDCLQRMNACESYSWLMESHGKKIELELNNLYSALGQFHNLSETILQHALLSSDYTNNIYYHLYHCHLDVRWFQLSLLSELPNSKDTLKNSLHNALNDLVQLARNRFKKLQLKDLLLKDALLCDCTYDFLILIQYLINKQQLLYNSDNFWQYFNAVFTNVNLVNCEELIFRLWLLNSLQRSDKSSSIDLKDSDLVSILKEFLNNEPNEVQLKLSICLLQNIVISSSITEPVIVFWEYFHKRLNSTFYSSDMKIQNIACISKNGSELLIQMNNLFSAQQTELLSNYNSFQLFQRLLGLHLQNIKYNSKDWNQIKGRIFSKFSPSKLMSFNEVGFYNFTTLFLTLSIMSDDTSQIALKYQHLIKLISEQKLDPNTRSTYWKGTVAFLILHSQRNVSITAYGTALSDTLNTTSQEYITVYLDGLKEVFLFSESLTYGQHTLIGSWLENYLLSTIKPLDSNEILQTILLILEKLKKVGNDQSMPFSNENEIFILYNSLYNNLLPFLKKSCLSFDCDTIVADIAATFTIISSIPAFSNTKVMLFNFFVVNQGINIKLLNRYLSSIIKENVIANVHGFNSLALIKAWLHSSMLITNWTFNETMTITQFVSNISEIKELFTNSGNNLETSVDPFITFLDSLNLKYQHNQDIKLRQKMSEKVSDYFYSIKIWVNILIKQQKQNDEIYRLYMVIGYMFEKISPLIYVKGKPNTILQELLDSMFLGVSLRSPNFKTHPCVITALLSCLHRYFIGLFRLNPKTDMYIARCLRELISLYFPKILVGIKSSDELPLLKFFEEKPDNEIPERSLFLELLVSTFLNKRQRTPDSSVAQVLEYINNIIKISHNNKFVILSIIQHALMRICSVSMFCEETNICRRITNEIINTLINLSELPSNEEIKNEVMSSLNTLCEEHLAFSSKLIFEFFDHVITISPDFVTCFLPKLVTHIEKVEWKRGIGSDYNLRKGLERIQIKLKKI</sequence>
<comment type="subcellular location">
    <subcellularLocation>
        <location evidence="2">Chromosome</location>
    </subcellularLocation>
    <subcellularLocation>
        <location evidence="1">Nucleus</location>
    </subcellularLocation>
</comment>
<evidence type="ECO:0000259" key="11">
    <source>
        <dbReference type="Pfam" id="PF14910"/>
    </source>
</evidence>
<dbReference type="InterPro" id="IPR029425">
    <property type="entry name" value="MMS22L_N"/>
</dbReference>
<protein>
    <recommendedName>
        <fullName evidence="4">Protein MMS22-like</fullName>
    </recommendedName>
    <alternativeName>
        <fullName evidence="10">Methyl methanesulfonate-sensitivity protein 22-like</fullName>
    </alternativeName>
</protein>
<keyword evidence="7" id="KW-0156">Chromatin regulator</keyword>
<proteinExistence type="inferred from homology"/>
<dbReference type="PANTHER" id="PTHR28547:SF1">
    <property type="entry name" value="PROTEIN MMS22-LIKE"/>
    <property type="match status" value="1"/>
</dbReference>
<comment type="caution">
    <text evidence="13">The sequence shown here is derived from an EMBL/GenBank/DDBJ whole genome shotgun (WGS) entry which is preliminary data.</text>
</comment>
<keyword evidence="6" id="KW-0227">DNA damage</keyword>
<evidence type="ECO:0000256" key="9">
    <source>
        <dbReference type="ARBA" id="ARBA00023242"/>
    </source>
</evidence>
<keyword evidence="9" id="KW-0539">Nucleus</keyword>
<evidence type="ECO:0000256" key="6">
    <source>
        <dbReference type="ARBA" id="ARBA00022763"/>
    </source>
</evidence>
<evidence type="ECO:0000256" key="7">
    <source>
        <dbReference type="ARBA" id="ARBA00022853"/>
    </source>
</evidence>
<evidence type="ECO:0000313" key="13">
    <source>
        <dbReference type="EMBL" id="KAE9524707.1"/>
    </source>
</evidence>
<keyword evidence="8" id="KW-0234">DNA repair</keyword>
<evidence type="ECO:0000256" key="1">
    <source>
        <dbReference type="ARBA" id="ARBA00004123"/>
    </source>
</evidence>
<dbReference type="GO" id="GO:0000724">
    <property type="term" value="P:double-strand break repair via homologous recombination"/>
    <property type="evidence" value="ECO:0007669"/>
    <property type="project" value="InterPro"/>
</dbReference>
<dbReference type="Pfam" id="PF14911">
    <property type="entry name" value="MMS22L_C"/>
    <property type="match status" value="1"/>
</dbReference>
<accession>A0A6G0T477</accession>
<dbReference type="InterPro" id="IPR042320">
    <property type="entry name" value="MMS22-like"/>
</dbReference>
<dbReference type="GO" id="GO:0031297">
    <property type="term" value="P:replication fork processing"/>
    <property type="evidence" value="ECO:0007669"/>
    <property type="project" value="InterPro"/>
</dbReference>
<dbReference type="AlphaFoldDB" id="A0A6G0T477"/>
<evidence type="ECO:0000313" key="14">
    <source>
        <dbReference type="Proteomes" id="UP000475862"/>
    </source>
</evidence>
<evidence type="ECO:0000256" key="10">
    <source>
        <dbReference type="ARBA" id="ARBA00033326"/>
    </source>
</evidence>